<dbReference type="RefSeq" id="WP_006785085.1">
    <property type="nucleotide sequence ID" value="NZ_JADPLS010000035.1"/>
</dbReference>
<comment type="function">
    <text evidence="1">Required for the transposition of the insertion element.</text>
</comment>
<organism evidence="7 8">
    <name type="scientific">Turicibacter sanguinis</name>
    <dbReference type="NCBI Taxonomy" id="154288"/>
    <lineage>
        <taxon>Bacteria</taxon>
        <taxon>Bacillati</taxon>
        <taxon>Bacillota</taxon>
        <taxon>Erysipelotrichia</taxon>
        <taxon>Erysipelotrichales</taxon>
        <taxon>Turicibacteraceae</taxon>
        <taxon>Turicibacter</taxon>
    </lineage>
</organism>
<dbReference type="SUPFAM" id="SSF46689">
    <property type="entry name" value="Homeodomain-like"/>
    <property type="match status" value="1"/>
</dbReference>
<dbReference type="GO" id="GO:0006313">
    <property type="term" value="P:DNA transposition"/>
    <property type="evidence" value="ECO:0007669"/>
    <property type="project" value="InterPro"/>
</dbReference>
<dbReference type="InterPro" id="IPR009057">
    <property type="entry name" value="Homeodomain-like_sf"/>
</dbReference>
<comment type="similarity">
    <text evidence="2">Belongs to the transposase IS30 family.</text>
</comment>
<dbReference type="PROSITE" id="PS01043">
    <property type="entry name" value="TRANSPOSASE_IS30"/>
    <property type="match status" value="1"/>
</dbReference>
<dbReference type="GO" id="GO:0004803">
    <property type="term" value="F:transposase activity"/>
    <property type="evidence" value="ECO:0007669"/>
    <property type="project" value="InterPro"/>
</dbReference>
<dbReference type="InterPro" id="IPR012337">
    <property type="entry name" value="RNaseH-like_sf"/>
</dbReference>
<dbReference type="GO" id="GO:0003677">
    <property type="term" value="F:DNA binding"/>
    <property type="evidence" value="ECO:0007669"/>
    <property type="project" value="UniProtKB-KW"/>
</dbReference>
<dbReference type="Proteomes" id="UP000487649">
    <property type="component" value="Unassembled WGS sequence"/>
</dbReference>
<dbReference type="InterPro" id="IPR001584">
    <property type="entry name" value="Integrase_cat-core"/>
</dbReference>
<dbReference type="NCBIfam" id="NF033563">
    <property type="entry name" value="transpos_IS30"/>
    <property type="match status" value="1"/>
</dbReference>
<evidence type="ECO:0000256" key="4">
    <source>
        <dbReference type="ARBA" id="ARBA00023125"/>
    </source>
</evidence>
<name>A0A9X4XCR3_9FIRM</name>
<dbReference type="InterPro" id="IPR053392">
    <property type="entry name" value="Transposase_IS30-like"/>
</dbReference>
<evidence type="ECO:0000256" key="1">
    <source>
        <dbReference type="ARBA" id="ARBA00002190"/>
    </source>
</evidence>
<dbReference type="Pfam" id="PF13936">
    <property type="entry name" value="HTH_38"/>
    <property type="match status" value="1"/>
</dbReference>
<feature type="domain" description="Integrase catalytic" evidence="6">
    <location>
        <begin position="146"/>
        <end position="310"/>
    </location>
</feature>
<dbReference type="GO" id="GO:0015074">
    <property type="term" value="P:DNA integration"/>
    <property type="evidence" value="ECO:0007669"/>
    <property type="project" value="InterPro"/>
</dbReference>
<dbReference type="EMBL" id="WMQE01000010">
    <property type="protein sequence ID" value="MTK20959.1"/>
    <property type="molecule type" value="Genomic_DNA"/>
</dbReference>
<dbReference type="InterPro" id="IPR025246">
    <property type="entry name" value="IS30-like_HTH"/>
</dbReference>
<dbReference type="Gene3D" id="1.10.10.60">
    <property type="entry name" value="Homeodomain-like"/>
    <property type="match status" value="1"/>
</dbReference>
<dbReference type="AlphaFoldDB" id="A0A9X4XCR3"/>
<evidence type="ECO:0000256" key="5">
    <source>
        <dbReference type="ARBA" id="ARBA00023172"/>
    </source>
</evidence>
<dbReference type="Gene3D" id="3.30.420.10">
    <property type="entry name" value="Ribonuclease H-like superfamily/Ribonuclease H"/>
    <property type="match status" value="1"/>
</dbReference>
<dbReference type="PANTHER" id="PTHR10948:SF23">
    <property type="entry name" value="TRANSPOSASE INSI FOR INSERTION SEQUENCE ELEMENT IS30A-RELATED"/>
    <property type="match status" value="1"/>
</dbReference>
<protein>
    <submittedName>
        <fullName evidence="7">IS30 family transposase</fullName>
    </submittedName>
</protein>
<sequence>MSYNHLNTFERTRIEVLSKMGYSARQIAVQLNRHHSTIARELKRNTQQTYQAELVDELAWKRRLGCHRPETKSEEVIQTIQHYLKITWSPEQISNTVLKGVISFKTIYRWIYDGTILLGDLNCLRQKGKRRKPRETRGRFNIGTSIHQRPKEVKNRETFGHWELDTVVSSRGKSKGCLATFVERQTRFYVAVKIDNRSTLEMYRAISELYEHFPKDTFKTYTVDRGKEFACYSKVEADLKVPVYFADAYSSWQRGSNENANGLLREFFPKKTDLARVSDEEIDEALCLINHRPRKCLGWKTSFELFHEKLSHLY</sequence>
<evidence type="ECO:0000259" key="6">
    <source>
        <dbReference type="PROSITE" id="PS50994"/>
    </source>
</evidence>
<accession>A0A9X4XCR3</accession>
<keyword evidence="5" id="KW-0233">DNA recombination</keyword>
<evidence type="ECO:0000313" key="7">
    <source>
        <dbReference type="EMBL" id="MTK20959.1"/>
    </source>
</evidence>
<dbReference type="GO" id="GO:0005829">
    <property type="term" value="C:cytosol"/>
    <property type="evidence" value="ECO:0007669"/>
    <property type="project" value="TreeGrafter"/>
</dbReference>
<dbReference type="SUPFAM" id="SSF53098">
    <property type="entry name" value="Ribonuclease H-like"/>
    <property type="match status" value="1"/>
</dbReference>
<comment type="caution">
    <text evidence="7">The sequence shown here is derived from an EMBL/GenBank/DDBJ whole genome shotgun (WGS) entry which is preliminary data.</text>
</comment>
<evidence type="ECO:0000256" key="2">
    <source>
        <dbReference type="ARBA" id="ARBA00006363"/>
    </source>
</evidence>
<keyword evidence="3" id="KW-0815">Transposition</keyword>
<evidence type="ECO:0000313" key="8">
    <source>
        <dbReference type="Proteomes" id="UP000487649"/>
    </source>
</evidence>
<dbReference type="Pfam" id="PF00665">
    <property type="entry name" value="rve"/>
    <property type="match status" value="1"/>
</dbReference>
<dbReference type="InterPro" id="IPR001598">
    <property type="entry name" value="Transposase_IS30_CS"/>
</dbReference>
<evidence type="ECO:0000256" key="3">
    <source>
        <dbReference type="ARBA" id="ARBA00022578"/>
    </source>
</evidence>
<dbReference type="InterPro" id="IPR036397">
    <property type="entry name" value="RNaseH_sf"/>
</dbReference>
<keyword evidence="4" id="KW-0238">DNA-binding</keyword>
<dbReference type="InterPro" id="IPR051917">
    <property type="entry name" value="Transposase-Integrase"/>
</dbReference>
<gene>
    <name evidence="7" type="ORF">GMA92_05960</name>
</gene>
<dbReference type="PANTHER" id="PTHR10948">
    <property type="entry name" value="TRANSPOSASE"/>
    <property type="match status" value="1"/>
</dbReference>
<reference evidence="7 8" key="1">
    <citation type="journal article" date="2019" name="Nat. Med.">
        <title>A library of human gut bacterial isolates paired with longitudinal multiomics data enables mechanistic microbiome research.</title>
        <authorList>
            <person name="Poyet M."/>
            <person name="Groussin M."/>
            <person name="Gibbons S.M."/>
            <person name="Avila-Pacheco J."/>
            <person name="Jiang X."/>
            <person name="Kearney S.M."/>
            <person name="Perrotta A.R."/>
            <person name="Berdy B."/>
            <person name="Zhao S."/>
            <person name="Lieberman T.D."/>
            <person name="Swanson P.K."/>
            <person name="Smith M."/>
            <person name="Roesemann S."/>
            <person name="Alexander J.E."/>
            <person name="Rich S.A."/>
            <person name="Livny J."/>
            <person name="Vlamakis H."/>
            <person name="Clish C."/>
            <person name="Bullock K."/>
            <person name="Deik A."/>
            <person name="Scott J."/>
            <person name="Pierce K.A."/>
            <person name="Xavier R.J."/>
            <person name="Alm E.J."/>
        </authorList>
    </citation>
    <scope>NUCLEOTIDE SEQUENCE [LARGE SCALE GENOMIC DNA]</scope>
    <source>
        <strain evidence="7 8">BIOML-A198</strain>
    </source>
</reference>
<dbReference type="PROSITE" id="PS50994">
    <property type="entry name" value="INTEGRASE"/>
    <property type="match status" value="1"/>
</dbReference>
<proteinExistence type="inferred from homology"/>